<dbReference type="EMBL" id="JAABNR010000004">
    <property type="protein sequence ID" value="NBZ86898.1"/>
    <property type="molecule type" value="Genomic_DNA"/>
</dbReference>
<feature type="region of interest" description="Disordered" evidence="1">
    <location>
        <begin position="95"/>
        <end position="117"/>
    </location>
</feature>
<dbReference type="AlphaFoldDB" id="A0AAE5BV73"/>
<accession>A0AAE5BV73</accession>
<evidence type="ECO:0000256" key="1">
    <source>
        <dbReference type="SAM" id="MobiDB-lite"/>
    </source>
</evidence>
<evidence type="ECO:0000313" key="3">
    <source>
        <dbReference type="Proteomes" id="UP001193501"/>
    </source>
</evidence>
<sequence>MNRDRESLIKAIEEFERILEVRSQDQFPLDWGWVSGNQGWAKVLLAIERNDQAAAKAAVLQITVAERHLRETVFLTKADELANFLTDAQALLARLSTEEAPDSAPQAPGASPTPEKE</sequence>
<evidence type="ECO:0000313" key="2">
    <source>
        <dbReference type="EMBL" id="NBZ86898.1"/>
    </source>
</evidence>
<reference evidence="2" key="1">
    <citation type="submission" date="2020-01" db="EMBL/GenBank/DDBJ databases">
        <authorList>
            <person name="Chen W.-M."/>
        </authorList>
    </citation>
    <scope>NUCLEOTIDE SEQUENCE</scope>
    <source>
        <strain evidence="2">CYK-10</strain>
    </source>
</reference>
<comment type="caution">
    <text evidence="2">The sequence shown here is derived from an EMBL/GenBank/DDBJ whole genome shotgun (WGS) entry which is preliminary data.</text>
</comment>
<keyword evidence="3" id="KW-1185">Reference proteome</keyword>
<dbReference type="RefSeq" id="WP_168773716.1">
    <property type="nucleotide sequence ID" value="NZ_JAABNR010000004.1"/>
</dbReference>
<organism evidence="2 3">
    <name type="scientific">Stagnihabitans tardus</name>
    <dbReference type="NCBI Taxonomy" id="2699202"/>
    <lineage>
        <taxon>Bacteria</taxon>
        <taxon>Pseudomonadati</taxon>
        <taxon>Pseudomonadota</taxon>
        <taxon>Alphaproteobacteria</taxon>
        <taxon>Rhodobacterales</taxon>
        <taxon>Paracoccaceae</taxon>
        <taxon>Stagnihabitans</taxon>
    </lineage>
</organism>
<proteinExistence type="predicted"/>
<protein>
    <submittedName>
        <fullName evidence="2">Uncharacterized protein</fullName>
    </submittedName>
</protein>
<name>A0AAE5BV73_9RHOB</name>
<gene>
    <name evidence="2" type="ORF">GV832_04830</name>
</gene>
<dbReference type="Proteomes" id="UP001193501">
    <property type="component" value="Unassembled WGS sequence"/>
</dbReference>